<dbReference type="Pfam" id="PF05186">
    <property type="entry name" value="Dpy-30"/>
    <property type="match status" value="1"/>
</dbReference>
<dbReference type="PANTHER" id="PTHR23356:SF16">
    <property type="entry name" value="DPY30 DOMAIN CONTAINING 2"/>
    <property type="match status" value="1"/>
</dbReference>
<dbReference type="CDD" id="cd22965">
    <property type="entry name" value="DD_DPY30_SDC1"/>
    <property type="match status" value="1"/>
</dbReference>
<dbReference type="AlphaFoldDB" id="A0A0K2TX85"/>
<dbReference type="KEGG" id="lsm:121115811"/>
<dbReference type="EMBL" id="HACA01013242">
    <property type="protein sequence ID" value="CDW30603.1"/>
    <property type="molecule type" value="Transcribed_RNA"/>
</dbReference>
<dbReference type="Gene3D" id="1.20.890.10">
    <property type="entry name" value="cAMP-dependent protein kinase regulatory subunit, dimerization-anchoring domain"/>
    <property type="match status" value="1"/>
</dbReference>
<evidence type="ECO:0000256" key="5">
    <source>
        <dbReference type="ARBA" id="ARBA00023163"/>
    </source>
</evidence>
<dbReference type="OMA" id="MQHKEET"/>
<dbReference type="InterPro" id="IPR007858">
    <property type="entry name" value="Dpy-30_motif"/>
</dbReference>
<evidence type="ECO:0000256" key="3">
    <source>
        <dbReference type="ARBA" id="ARBA00022853"/>
    </source>
</evidence>
<dbReference type="RefSeq" id="XP_040565891.1">
    <property type="nucleotide sequence ID" value="XM_040709957.2"/>
</dbReference>
<keyword evidence="4" id="KW-0805">Transcription regulation</keyword>
<organism evidence="9">
    <name type="scientific">Lepeophtheirus salmonis</name>
    <name type="common">Salmon louse</name>
    <name type="synonym">Caligus salmonis</name>
    <dbReference type="NCBI Taxonomy" id="72036"/>
    <lineage>
        <taxon>Eukaryota</taxon>
        <taxon>Metazoa</taxon>
        <taxon>Ecdysozoa</taxon>
        <taxon>Arthropoda</taxon>
        <taxon>Crustacea</taxon>
        <taxon>Multicrustacea</taxon>
        <taxon>Hexanauplia</taxon>
        <taxon>Copepoda</taxon>
        <taxon>Siphonostomatoida</taxon>
        <taxon>Caligidae</taxon>
        <taxon>Lepeophtheirus</taxon>
    </lineage>
</organism>
<dbReference type="PANTHER" id="PTHR23356">
    <property type="entry name" value="DPY30-RELATED"/>
    <property type="match status" value="1"/>
</dbReference>
<feature type="region of interest" description="Disordered" evidence="8">
    <location>
        <begin position="67"/>
        <end position="86"/>
    </location>
</feature>
<comment type="subcellular location">
    <subcellularLocation>
        <location evidence="1">Nucleus</location>
    </subcellularLocation>
</comment>
<feature type="compositionally biased region" description="Low complexity" evidence="8">
    <location>
        <begin position="77"/>
        <end position="86"/>
    </location>
</feature>
<evidence type="ECO:0000256" key="4">
    <source>
        <dbReference type="ARBA" id="ARBA00023015"/>
    </source>
</evidence>
<keyword evidence="3" id="KW-0156">Chromatin regulator</keyword>
<dbReference type="InterPro" id="IPR037856">
    <property type="entry name" value="Sdc1/DPY30"/>
</dbReference>
<dbReference type="OrthoDB" id="417678at2759"/>
<feature type="compositionally biased region" description="Basic and acidic residues" evidence="8">
    <location>
        <begin position="67"/>
        <end position="76"/>
    </location>
</feature>
<reference evidence="9" key="1">
    <citation type="submission" date="2014-05" db="EMBL/GenBank/DDBJ databases">
        <authorList>
            <person name="Chronopoulou M."/>
        </authorList>
    </citation>
    <scope>NUCLEOTIDE SEQUENCE</scope>
    <source>
        <tissue evidence="9">Whole organism</tissue>
    </source>
</reference>
<dbReference type="InterPro" id="IPR049629">
    <property type="entry name" value="DPY30_SDC1_DD"/>
</dbReference>
<evidence type="ECO:0000256" key="6">
    <source>
        <dbReference type="ARBA" id="ARBA00023242"/>
    </source>
</evidence>
<keyword evidence="6" id="KW-0539">Nucleus</keyword>
<evidence type="ECO:0000256" key="8">
    <source>
        <dbReference type="SAM" id="MobiDB-lite"/>
    </source>
</evidence>
<name>A0A0K2TX85_LEPSM</name>
<dbReference type="GO" id="GO:0006325">
    <property type="term" value="P:chromatin organization"/>
    <property type="evidence" value="ECO:0007669"/>
    <property type="project" value="UniProtKB-KW"/>
</dbReference>
<keyword evidence="5" id="KW-0804">Transcription</keyword>
<evidence type="ECO:0000256" key="7">
    <source>
        <dbReference type="ARBA" id="ARBA00044172"/>
    </source>
</evidence>
<evidence type="ECO:0000256" key="1">
    <source>
        <dbReference type="ARBA" id="ARBA00004123"/>
    </source>
</evidence>
<sequence length="86" mass="9693">MVDPDVPDKNKSESESKKTLKPEELKNLSSRQYLDDYIVPVLLKAMTSANQKRPSDPIEYIGNYLLKHSEDKKTSKETSSTTSSTS</sequence>
<dbReference type="GO" id="GO:0048188">
    <property type="term" value="C:Set1C/COMPASS complex"/>
    <property type="evidence" value="ECO:0007669"/>
    <property type="project" value="InterPro"/>
</dbReference>
<comment type="similarity">
    <text evidence="2">Belongs to the dpy-30 family.</text>
</comment>
<feature type="region of interest" description="Disordered" evidence="8">
    <location>
        <begin position="1"/>
        <end position="24"/>
    </location>
</feature>
<dbReference type="GeneID" id="121115811"/>
<accession>A0A0K2TX85</accession>
<proteinExistence type="inferred from homology"/>
<protein>
    <recommendedName>
        <fullName evidence="7">Protein dpy-30 homolog</fullName>
    </recommendedName>
</protein>
<evidence type="ECO:0000313" key="9">
    <source>
        <dbReference type="EMBL" id="CDW30603.1"/>
    </source>
</evidence>
<evidence type="ECO:0000256" key="2">
    <source>
        <dbReference type="ARBA" id="ARBA00010849"/>
    </source>
</evidence>